<feature type="domain" description="AP2/ERF" evidence="7">
    <location>
        <begin position="170"/>
        <end position="232"/>
    </location>
</feature>
<proteinExistence type="predicted"/>
<evidence type="ECO:0000256" key="3">
    <source>
        <dbReference type="ARBA" id="ARBA00023125"/>
    </source>
</evidence>
<dbReference type="PANTHER" id="PTHR32467">
    <property type="entry name" value="AP2-LIKE ETHYLENE-RESPONSIVE TRANSCRIPTION FACTOR"/>
    <property type="match status" value="1"/>
</dbReference>
<keyword evidence="5" id="KW-0539">Nucleus</keyword>
<keyword evidence="4" id="KW-0804">Transcription</keyword>
<keyword evidence="3" id="KW-0238">DNA-binding</keyword>
<organism evidence="8 9">
    <name type="scientific">Skeletonema marinoi</name>
    <dbReference type="NCBI Taxonomy" id="267567"/>
    <lineage>
        <taxon>Eukaryota</taxon>
        <taxon>Sar</taxon>
        <taxon>Stramenopiles</taxon>
        <taxon>Ochrophyta</taxon>
        <taxon>Bacillariophyta</taxon>
        <taxon>Coscinodiscophyceae</taxon>
        <taxon>Thalassiosirophycidae</taxon>
        <taxon>Thalassiosirales</taxon>
        <taxon>Skeletonemataceae</taxon>
        <taxon>Skeletonema</taxon>
        <taxon>Skeletonema marinoi-dohrnii complex</taxon>
    </lineage>
</organism>
<evidence type="ECO:0000256" key="4">
    <source>
        <dbReference type="ARBA" id="ARBA00023163"/>
    </source>
</evidence>
<comment type="caution">
    <text evidence="8">The sequence shown here is derived from an EMBL/GenBank/DDBJ whole genome shotgun (WGS) entry which is preliminary data.</text>
</comment>
<dbReference type="GO" id="GO:0003700">
    <property type="term" value="F:DNA-binding transcription factor activity"/>
    <property type="evidence" value="ECO:0007669"/>
    <property type="project" value="InterPro"/>
</dbReference>
<dbReference type="PROSITE" id="PS51032">
    <property type="entry name" value="AP2_ERF"/>
    <property type="match status" value="2"/>
</dbReference>
<dbReference type="InterPro" id="IPR016177">
    <property type="entry name" value="DNA-bd_dom_sf"/>
</dbReference>
<evidence type="ECO:0000313" key="9">
    <source>
        <dbReference type="Proteomes" id="UP001224775"/>
    </source>
</evidence>
<evidence type="ECO:0000256" key="2">
    <source>
        <dbReference type="ARBA" id="ARBA00023015"/>
    </source>
</evidence>
<evidence type="ECO:0000313" key="8">
    <source>
        <dbReference type="EMBL" id="KAK1739947.1"/>
    </source>
</evidence>
<name>A0AAD9DAA4_9STRA</name>
<protein>
    <recommendedName>
        <fullName evidence="7">AP2/ERF domain-containing protein</fullName>
    </recommendedName>
</protein>
<keyword evidence="2" id="KW-0805">Transcription regulation</keyword>
<dbReference type="InterPro" id="IPR001471">
    <property type="entry name" value="AP2/ERF_dom"/>
</dbReference>
<evidence type="ECO:0000256" key="5">
    <source>
        <dbReference type="ARBA" id="ARBA00023242"/>
    </source>
</evidence>
<feature type="region of interest" description="Disordered" evidence="6">
    <location>
        <begin position="232"/>
        <end position="255"/>
    </location>
</feature>
<feature type="region of interest" description="Disordered" evidence="6">
    <location>
        <begin position="1"/>
        <end position="22"/>
    </location>
</feature>
<feature type="non-terminal residue" evidence="8">
    <location>
        <position position="255"/>
    </location>
</feature>
<gene>
    <name evidence="8" type="ORF">QTG54_009706</name>
</gene>
<accession>A0AAD9DAA4</accession>
<dbReference type="SUPFAM" id="SSF54171">
    <property type="entry name" value="DNA-binding domain"/>
    <property type="match status" value="2"/>
</dbReference>
<feature type="domain" description="AP2/ERF" evidence="7">
    <location>
        <begin position="83"/>
        <end position="139"/>
    </location>
</feature>
<dbReference type="GO" id="GO:0003677">
    <property type="term" value="F:DNA binding"/>
    <property type="evidence" value="ECO:0007669"/>
    <property type="project" value="UniProtKB-KW"/>
</dbReference>
<comment type="subcellular location">
    <subcellularLocation>
        <location evidence="1">Nucleus</location>
    </subcellularLocation>
</comment>
<keyword evidence="9" id="KW-1185">Reference proteome</keyword>
<sequence length="255" mass="28056">MDGEQNGSNDSEDDGKNRAVTADEYFLDDEVGKKRDCPLEDSIGGNKSKKCKKVDAFVLDLTGVPPQSPIPKSAGRIKEGASKYTGATFNKVMNKWQAKIRIDGKQRHIGTYENEEEAAADYARAVFKYEGQGEPDNAREQDSFIIDLSDAPPQPPIPRSAGRVKEGASRYTGVSFDKRINKWLAIISIDGKNHRIGSYENEEAAAVDYARAVFKYRGQGALDKARKQSSFIDLSDVPPQPPIPKSEVQIKEGAS</sequence>
<dbReference type="Gene3D" id="3.30.730.10">
    <property type="entry name" value="AP2/ERF domain"/>
    <property type="match status" value="2"/>
</dbReference>
<reference evidence="8" key="1">
    <citation type="submission" date="2023-06" db="EMBL/GenBank/DDBJ databases">
        <title>Survivors Of The Sea: Transcriptome response of Skeletonema marinoi to long-term dormancy.</title>
        <authorList>
            <person name="Pinder M.I.M."/>
            <person name="Kourtchenko O."/>
            <person name="Robertson E.K."/>
            <person name="Larsson T."/>
            <person name="Maumus F."/>
            <person name="Osuna-Cruz C.M."/>
            <person name="Vancaester E."/>
            <person name="Stenow R."/>
            <person name="Vandepoele K."/>
            <person name="Ploug H."/>
            <person name="Bruchert V."/>
            <person name="Godhe A."/>
            <person name="Topel M."/>
        </authorList>
    </citation>
    <scope>NUCLEOTIDE SEQUENCE</scope>
    <source>
        <strain evidence="8">R05AC</strain>
    </source>
</reference>
<dbReference type="InterPro" id="IPR036955">
    <property type="entry name" value="AP2/ERF_dom_sf"/>
</dbReference>
<dbReference type="GO" id="GO:0005634">
    <property type="term" value="C:nucleus"/>
    <property type="evidence" value="ECO:0007669"/>
    <property type="project" value="UniProtKB-SubCell"/>
</dbReference>
<dbReference type="PANTHER" id="PTHR32467:SF81">
    <property type="entry name" value="OS06G0145700 PROTEIN"/>
    <property type="match status" value="1"/>
</dbReference>
<evidence type="ECO:0000259" key="7">
    <source>
        <dbReference type="PROSITE" id="PS51032"/>
    </source>
</evidence>
<dbReference type="EMBL" id="JATAAI010000017">
    <property type="protein sequence ID" value="KAK1739947.1"/>
    <property type="molecule type" value="Genomic_DNA"/>
</dbReference>
<evidence type="ECO:0000256" key="6">
    <source>
        <dbReference type="SAM" id="MobiDB-lite"/>
    </source>
</evidence>
<evidence type="ECO:0000256" key="1">
    <source>
        <dbReference type="ARBA" id="ARBA00004123"/>
    </source>
</evidence>
<dbReference type="AlphaFoldDB" id="A0AAD9DAA4"/>
<dbReference type="Proteomes" id="UP001224775">
    <property type="component" value="Unassembled WGS sequence"/>
</dbReference>